<protein>
    <recommendedName>
        <fullName evidence="5">Protein kinase domain-containing protein</fullName>
    </recommendedName>
</protein>
<keyword evidence="1" id="KW-0547">Nucleotide-binding</keyword>
<dbReference type="InterPro" id="IPR008266">
    <property type="entry name" value="Tyr_kinase_AS"/>
</dbReference>
<proteinExistence type="predicted"/>
<dbReference type="Proteomes" id="UP000835052">
    <property type="component" value="Unassembled WGS sequence"/>
</dbReference>
<dbReference type="InterPro" id="IPR001245">
    <property type="entry name" value="Ser-Thr/Tyr_kinase_cat_dom"/>
</dbReference>
<feature type="compositionally biased region" description="Basic and acidic residues" evidence="3">
    <location>
        <begin position="432"/>
        <end position="443"/>
    </location>
</feature>
<dbReference type="OrthoDB" id="3256376at2759"/>
<dbReference type="PROSITE" id="PS51257">
    <property type="entry name" value="PROKAR_LIPOPROTEIN"/>
    <property type="match status" value="1"/>
</dbReference>
<comment type="caution">
    <text evidence="6">The sequence shown here is derived from an EMBL/GenBank/DDBJ whole genome shotgun (WGS) entry which is preliminary data.</text>
</comment>
<feature type="compositionally biased region" description="Basic and acidic residues" evidence="3">
    <location>
        <begin position="291"/>
        <end position="310"/>
    </location>
</feature>
<evidence type="ECO:0000256" key="3">
    <source>
        <dbReference type="SAM" id="MobiDB-lite"/>
    </source>
</evidence>
<dbReference type="EMBL" id="CAJGYM010000048">
    <property type="protein sequence ID" value="CAD6194840.1"/>
    <property type="molecule type" value="Genomic_DNA"/>
</dbReference>
<dbReference type="GO" id="GO:0005524">
    <property type="term" value="F:ATP binding"/>
    <property type="evidence" value="ECO:0007669"/>
    <property type="project" value="UniProtKB-KW"/>
</dbReference>
<feature type="region of interest" description="Disordered" evidence="3">
    <location>
        <begin position="357"/>
        <end position="391"/>
    </location>
</feature>
<dbReference type="GO" id="GO:0004713">
    <property type="term" value="F:protein tyrosine kinase activity"/>
    <property type="evidence" value="ECO:0007669"/>
    <property type="project" value="InterPro"/>
</dbReference>
<evidence type="ECO:0000313" key="6">
    <source>
        <dbReference type="EMBL" id="CAD6194840.1"/>
    </source>
</evidence>
<dbReference type="SMART" id="SM00219">
    <property type="entry name" value="TyrKc"/>
    <property type="match status" value="1"/>
</dbReference>
<dbReference type="PANTHER" id="PTHR24418">
    <property type="entry name" value="TYROSINE-PROTEIN KINASE"/>
    <property type="match status" value="1"/>
</dbReference>
<dbReference type="AlphaFoldDB" id="A0A8S1HNY0"/>
<dbReference type="SUPFAM" id="SSF56112">
    <property type="entry name" value="Protein kinase-like (PK-like)"/>
    <property type="match status" value="1"/>
</dbReference>
<evidence type="ECO:0000313" key="7">
    <source>
        <dbReference type="Proteomes" id="UP000835052"/>
    </source>
</evidence>
<feature type="region of interest" description="Disordered" evidence="3">
    <location>
        <begin position="287"/>
        <end position="345"/>
    </location>
</feature>
<dbReference type="PROSITE" id="PS00109">
    <property type="entry name" value="PROTEIN_KINASE_TYR"/>
    <property type="match status" value="1"/>
</dbReference>
<feature type="compositionally biased region" description="Low complexity" evidence="3">
    <location>
        <begin position="378"/>
        <end position="391"/>
    </location>
</feature>
<dbReference type="CDD" id="cd00192">
    <property type="entry name" value="PTKc"/>
    <property type="match status" value="1"/>
</dbReference>
<dbReference type="Gene3D" id="1.10.510.10">
    <property type="entry name" value="Transferase(Phosphotransferase) domain 1"/>
    <property type="match status" value="1"/>
</dbReference>
<keyword evidence="7" id="KW-1185">Reference proteome</keyword>
<feature type="compositionally biased region" description="Low complexity" evidence="3">
    <location>
        <begin position="330"/>
        <end position="342"/>
    </location>
</feature>
<sequence length="461" mass="52146">MYQPSDRRTFDHAPRGRRFLSWWVAGSACPLYLSLTPACLYFPVRKGTLKLKSGEQVDVAVKVAKLETLTKEQIKEIMREARLMRDFNHKNIVKFYGVAAGQEPLMVVMELATGGSLDSFLKKKNTPTSTKCDFVWQAAKGLDYLHSVTILHRDIAARNCLIGDGVVKISDFGLSRQGTIYQMDPQNRVPIRWLAPETLRLSVYSQKTDVFAFGILCWEIFEDGLEPYPNMTVAEVHCRVKEGYRMDIAPYIPYEIAMLIRKCWLTNPQDRPSMSDVDKQMQKILKNLPKNIDEKKSAVGRTSKNEKSGDGGRGPQESTNMNPLSPNSGSRNLQPSSNQQNPNRRKLKWNELLGMKQRQARNPLFDAVRSSGNGGGRPSSMSMPISSTMSRTTKSKAVQLFFRMNRSVLPEDRVLRSTTLAPLSPVRGGNIFDKRSKEFDEKQQNSTDKQNSNEITPKNSQ</sequence>
<gene>
    <name evidence="6" type="ORF">CAUJ_LOCUS10759</name>
</gene>
<accession>A0A8S1HNY0</accession>
<feature type="compositionally biased region" description="Polar residues" evidence="3">
    <location>
        <begin position="444"/>
        <end position="461"/>
    </location>
</feature>
<dbReference type="InterPro" id="IPR020635">
    <property type="entry name" value="Tyr_kinase_cat_dom"/>
</dbReference>
<feature type="domain" description="Protein kinase" evidence="5">
    <location>
        <begin position="1"/>
        <end position="285"/>
    </location>
</feature>
<evidence type="ECO:0000256" key="2">
    <source>
        <dbReference type="ARBA" id="ARBA00022840"/>
    </source>
</evidence>
<keyword evidence="4" id="KW-0812">Transmembrane</keyword>
<keyword evidence="2" id="KW-0067">ATP-binding</keyword>
<name>A0A8S1HNY0_9PELO</name>
<feature type="compositionally biased region" description="Polar residues" evidence="3">
    <location>
        <begin position="316"/>
        <end position="329"/>
    </location>
</feature>
<dbReference type="Pfam" id="PF07714">
    <property type="entry name" value="PK_Tyr_Ser-Thr"/>
    <property type="match status" value="1"/>
</dbReference>
<dbReference type="PRINTS" id="PR00109">
    <property type="entry name" value="TYRKINASE"/>
</dbReference>
<dbReference type="InterPro" id="IPR000719">
    <property type="entry name" value="Prot_kinase_dom"/>
</dbReference>
<dbReference type="InterPro" id="IPR011009">
    <property type="entry name" value="Kinase-like_dom_sf"/>
</dbReference>
<dbReference type="PROSITE" id="PS50011">
    <property type="entry name" value="PROTEIN_KINASE_DOM"/>
    <property type="match status" value="1"/>
</dbReference>
<keyword evidence="4" id="KW-0472">Membrane</keyword>
<evidence type="ECO:0000256" key="4">
    <source>
        <dbReference type="SAM" id="Phobius"/>
    </source>
</evidence>
<keyword evidence="4" id="KW-1133">Transmembrane helix</keyword>
<dbReference type="InterPro" id="IPR050198">
    <property type="entry name" value="Non-receptor_tyrosine_kinases"/>
</dbReference>
<feature type="region of interest" description="Disordered" evidence="3">
    <location>
        <begin position="422"/>
        <end position="461"/>
    </location>
</feature>
<evidence type="ECO:0000256" key="1">
    <source>
        <dbReference type="ARBA" id="ARBA00022741"/>
    </source>
</evidence>
<feature type="transmembrane region" description="Helical" evidence="4">
    <location>
        <begin position="20"/>
        <end position="42"/>
    </location>
</feature>
<evidence type="ECO:0000259" key="5">
    <source>
        <dbReference type="PROSITE" id="PS50011"/>
    </source>
</evidence>
<organism evidence="6 7">
    <name type="scientific">Caenorhabditis auriculariae</name>
    <dbReference type="NCBI Taxonomy" id="2777116"/>
    <lineage>
        <taxon>Eukaryota</taxon>
        <taxon>Metazoa</taxon>
        <taxon>Ecdysozoa</taxon>
        <taxon>Nematoda</taxon>
        <taxon>Chromadorea</taxon>
        <taxon>Rhabditida</taxon>
        <taxon>Rhabditina</taxon>
        <taxon>Rhabditomorpha</taxon>
        <taxon>Rhabditoidea</taxon>
        <taxon>Rhabditidae</taxon>
        <taxon>Peloderinae</taxon>
        <taxon>Caenorhabditis</taxon>
    </lineage>
</organism>
<reference evidence="6" key="1">
    <citation type="submission" date="2020-10" db="EMBL/GenBank/DDBJ databases">
        <authorList>
            <person name="Kikuchi T."/>
        </authorList>
    </citation>
    <scope>NUCLEOTIDE SEQUENCE</scope>
    <source>
        <strain evidence="6">NKZ352</strain>
    </source>
</reference>